<name>A0A4Q7VVS1_9BURK</name>
<reference evidence="2 3" key="1">
    <citation type="submission" date="2019-02" db="EMBL/GenBank/DDBJ databases">
        <title>Genomic Encyclopedia of Type Strains, Phase IV (KMG-IV): sequencing the most valuable type-strain genomes for metagenomic binning, comparative biology and taxonomic classification.</title>
        <authorList>
            <person name="Goeker M."/>
        </authorList>
    </citation>
    <scope>NUCLEOTIDE SEQUENCE [LARGE SCALE GENOMIC DNA]</scope>
    <source>
        <strain evidence="2 3">DSM 19570</strain>
    </source>
</reference>
<protein>
    <recommendedName>
        <fullName evidence="1">Glycosyltransferase 2-like domain-containing protein</fullName>
    </recommendedName>
</protein>
<dbReference type="RefSeq" id="WP_130431219.1">
    <property type="nucleotide sequence ID" value="NZ_SHKP01000005.1"/>
</dbReference>
<proteinExistence type="predicted"/>
<dbReference type="Pfam" id="PF00535">
    <property type="entry name" value="Glycos_transf_2"/>
    <property type="match status" value="1"/>
</dbReference>
<evidence type="ECO:0000313" key="2">
    <source>
        <dbReference type="EMBL" id="RZU00782.1"/>
    </source>
</evidence>
<feature type="domain" description="Glycosyltransferase 2-like" evidence="1">
    <location>
        <begin position="4"/>
        <end position="189"/>
    </location>
</feature>
<evidence type="ECO:0000313" key="3">
    <source>
        <dbReference type="Proteomes" id="UP000293671"/>
    </source>
</evidence>
<organism evidence="2 3">
    <name type="scientific">Rivibacter subsaxonicus</name>
    <dbReference type="NCBI Taxonomy" id="457575"/>
    <lineage>
        <taxon>Bacteria</taxon>
        <taxon>Pseudomonadati</taxon>
        <taxon>Pseudomonadota</taxon>
        <taxon>Betaproteobacteria</taxon>
        <taxon>Burkholderiales</taxon>
        <taxon>Rivibacter</taxon>
    </lineage>
</organism>
<dbReference type="Gene3D" id="3.90.550.10">
    <property type="entry name" value="Spore Coat Polysaccharide Biosynthesis Protein SpsA, Chain A"/>
    <property type="match status" value="1"/>
</dbReference>
<accession>A0A4Q7VVS1</accession>
<dbReference type="EMBL" id="SHKP01000005">
    <property type="protein sequence ID" value="RZU00782.1"/>
    <property type="molecule type" value="Genomic_DNA"/>
</dbReference>
<dbReference type="AlphaFoldDB" id="A0A4Q7VVS1"/>
<keyword evidence="3" id="KW-1185">Reference proteome</keyword>
<dbReference type="InterPro" id="IPR001173">
    <property type="entry name" value="Glyco_trans_2-like"/>
</dbReference>
<dbReference type="OrthoDB" id="9771846at2"/>
<comment type="caution">
    <text evidence="2">The sequence shown here is derived from an EMBL/GenBank/DDBJ whole genome shotgun (WGS) entry which is preliminary data.</text>
</comment>
<dbReference type="Proteomes" id="UP000293671">
    <property type="component" value="Unassembled WGS sequence"/>
</dbReference>
<evidence type="ECO:0000259" key="1">
    <source>
        <dbReference type="Pfam" id="PF00535"/>
    </source>
</evidence>
<dbReference type="SUPFAM" id="SSF53448">
    <property type="entry name" value="Nucleotide-diphospho-sugar transferases"/>
    <property type="match status" value="1"/>
</dbReference>
<dbReference type="CDD" id="cd04186">
    <property type="entry name" value="GT_2_like_c"/>
    <property type="match status" value="1"/>
</dbReference>
<dbReference type="PANTHER" id="PTHR43179:SF7">
    <property type="entry name" value="RHAMNOSYLTRANSFERASE WBBL"/>
    <property type="match status" value="1"/>
</dbReference>
<dbReference type="InterPro" id="IPR029044">
    <property type="entry name" value="Nucleotide-diphossugar_trans"/>
</dbReference>
<sequence length="320" mass="35371">MDVSICIVNWNTRELLRACLRSIASCTEGIDYEVIVVDNESSDGSAAMVGQQFPQVKLVAAGANLGFARGSNLAARHATGDFVLYLNPDTELVTNAVAGMWQFLQRDPASGAVGCRILNSDGSIQLTCASAFPSPRNELSSMLLLDRVFPSSRLFSARELGYWDHEDSRVVDCLSGACMMVRRELVEQLGGFDEQLFMYGEDLDLCCRLGRLQLQLYYLATEVIYHHEGAASRKKGRSFAPLFQRASNYYFLRKNFGPVRALAYRGAVSIGAGARLVVGAASLPLWVWRRSENSPRARDFMARHGDLLLWSLGLRGTPAR</sequence>
<gene>
    <name evidence="2" type="ORF">EV670_1495</name>
</gene>
<dbReference type="PANTHER" id="PTHR43179">
    <property type="entry name" value="RHAMNOSYLTRANSFERASE WBBL"/>
    <property type="match status" value="1"/>
</dbReference>